<gene>
    <name evidence="1" type="ORF">SAMN05444422_105290</name>
</gene>
<dbReference type="RefSeq" id="WP_143095825.1">
    <property type="nucleotide sequence ID" value="NZ_FOKW01000005.1"/>
</dbReference>
<accession>A0A1I1HI36</accession>
<protein>
    <submittedName>
        <fullName evidence="1">Uncharacterized protein</fullName>
    </submittedName>
</protein>
<keyword evidence="2" id="KW-1185">Reference proteome</keyword>
<organism evidence="1 2">
    <name type="scientific">Natronobacterium haloterrestre</name>
    <name type="common">Halobiforma haloterrestris</name>
    <dbReference type="NCBI Taxonomy" id="148448"/>
    <lineage>
        <taxon>Archaea</taxon>
        <taxon>Methanobacteriati</taxon>
        <taxon>Methanobacteriota</taxon>
        <taxon>Stenosarchaea group</taxon>
        <taxon>Halobacteria</taxon>
        <taxon>Halobacteriales</taxon>
        <taxon>Natrialbaceae</taxon>
        <taxon>Natronobacterium</taxon>
    </lineage>
</organism>
<name>A0A1I1HI36_NATHA</name>
<sequence>MTDEIKPDEDIDVMHEVDYLRIERMSGDSLWFAGYRDDGTELHFNALCNGDGGLTVHTWHYNTEQSSTPAYELGDRLIHITEEEWAASEDDFPYEKVVKQRFWDFDDEEHWYAIGLKSVNESYEMYAESYLEDHYRKVTENDDD</sequence>
<dbReference type="OrthoDB" id="375970at2157"/>
<proteinExistence type="predicted"/>
<dbReference type="Proteomes" id="UP000199161">
    <property type="component" value="Unassembled WGS sequence"/>
</dbReference>
<evidence type="ECO:0000313" key="1">
    <source>
        <dbReference type="EMBL" id="SFC21123.1"/>
    </source>
</evidence>
<reference evidence="2" key="1">
    <citation type="submission" date="2016-10" db="EMBL/GenBank/DDBJ databases">
        <authorList>
            <person name="Varghese N."/>
            <person name="Submissions S."/>
        </authorList>
    </citation>
    <scope>NUCLEOTIDE SEQUENCE [LARGE SCALE GENOMIC DNA]</scope>
    <source>
        <strain evidence="2">DSM 13078</strain>
    </source>
</reference>
<dbReference type="EMBL" id="FOKW01000005">
    <property type="protein sequence ID" value="SFC21123.1"/>
    <property type="molecule type" value="Genomic_DNA"/>
</dbReference>
<evidence type="ECO:0000313" key="2">
    <source>
        <dbReference type="Proteomes" id="UP000199161"/>
    </source>
</evidence>
<dbReference type="AlphaFoldDB" id="A0A1I1HI36"/>